<keyword evidence="1" id="KW-0812">Transmembrane</keyword>
<evidence type="ECO:0000313" key="4">
    <source>
        <dbReference type="Proteomes" id="UP000278981"/>
    </source>
</evidence>
<sequence length="142" mass="13199">MFVRHLLATAVAAPLAGIELAAPAAAQGSVQPTAAISMSSGRLGASAAVLLGLVGTIIGGLALASPASRLGTGSGSLGAVVALATGLTGMTLGGMVVATSDSGIGTGNGRGGAYVALAVGLAGVVLGGLALVPARRTARLTA</sequence>
<evidence type="ECO:0000256" key="2">
    <source>
        <dbReference type="SAM" id="SignalP"/>
    </source>
</evidence>
<keyword evidence="1" id="KW-1133">Transmembrane helix</keyword>
<feature type="chain" id="PRO_5018215244" description="MFS transporter" evidence="2">
    <location>
        <begin position="22"/>
        <end position="142"/>
    </location>
</feature>
<accession>A0A3N9XTK7</accession>
<evidence type="ECO:0000256" key="1">
    <source>
        <dbReference type="SAM" id="Phobius"/>
    </source>
</evidence>
<dbReference type="RefSeq" id="WP_124820251.1">
    <property type="nucleotide sequence ID" value="NZ_QDGB01000262.1"/>
</dbReference>
<evidence type="ECO:0000313" key="3">
    <source>
        <dbReference type="EMBL" id="RQX16102.1"/>
    </source>
</evidence>
<reference evidence="3 4" key="1">
    <citation type="submission" date="2018-04" db="EMBL/GenBank/DDBJ databases">
        <title>Micromonosporas from Atacama Desert.</title>
        <authorList>
            <person name="Carro L."/>
            <person name="Klenk H.-P."/>
            <person name="Goodfellow M."/>
        </authorList>
    </citation>
    <scope>NUCLEOTIDE SEQUENCE [LARGE SCALE GENOMIC DNA]</scope>
    <source>
        <strain evidence="3 4">LB19</strain>
    </source>
</reference>
<dbReference type="InterPro" id="IPR045770">
    <property type="entry name" value="DUF6223"/>
</dbReference>
<evidence type="ECO:0008006" key="5">
    <source>
        <dbReference type="Google" id="ProtNLM"/>
    </source>
</evidence>
<feature type="transmembrane region" description="Helical" evidence="1">
    <location>
        <begin position="111"/>
        <end position="132"/>
    </location>
</feature>
<proteinExistence type="predicted"/>
<feature type="transmembrane region" description="Helical" evidence="1">
    <location>
        <begin position="76"/>
        <end position="99"/>
    </location>
</feature>
<comment type="caution">
    <text evidence="3">The sequence shown here is derived from an EMBL/GenBank/DDBJ whole genome shotgun (WGS) entry which is preliminary data.</text>
</comment>
<organism evidence="3 4">
    <name type="scientific">Micromonospora ureilytica</name>
    <dbReference type="NCBI Taxonomy" id="709868"/>
    <lineage>
        <taxon>Bacteria</taxon>
        <taxon>Bacillati</taxon>
        <taxon>Actinomycetota</taxon>
        <taxon>Actinomycetes</taxon>
        <taxon>Micromonosporales</taxon>
        <taxon>Micromonosporaceae</taxon>
        <taxon>Micromonospora</taxon>
    </lineage>
</organism>
<dbReference type="AlphaFoldDB" id="A0A3N9XTK7"/>
<keyword evidence="1" id="KW-0472">Membrane</keyword>
<dbReference type="Proteomes" id="UP000278981">
    <property type="component" value="Unassembled WGS sequence"/>
</dbReference>
<dbReference type="EMBL" id="QDGB01000262">
    <property type="protein sequence ID" value="RQX16102.1"/>
    <property type="molecule type" value="Genomic_DNA"/>
</dbReference>
<feature type="transmembrane region" description="Helical" evidence="1">
    <location>
        <begin position="44"/>
        <end position="64"/>
    </location>
</feature>
<keyword evidence="2" id="KW-0732">Signal</keyword>
<name>A0A3N9XTK7_9ACTN</name>
<gene>
    <name evidence="3" type="ORF">DDE19_16670</name>
</gene>
<feature type="signal peptide" evidence="2">
    <location>
        <begin position="1"/>
        <end position="21"/>
    </location>
</feature>
<dbReference type="Pfam" id="PF19733">
    <property type="entry name" value="DUF6223"/>
    <property type="match status" value="1"/>
</dbReference>
<protein>
    <recommendedName>
        <fullName evidence="5">MFS transporter</fullName>
    </recommendedName>
</protein>